<feature type="region of interest" description="Disordered" evidence="1">
    <location>
        <begin position="492"/>
        <end position="523"/>
    </location>
</feature>
<sequence length="523" mass="56091">MQKFHSDTAVSGTTGGESSAPSKETPLSKRLQLPASVRLCPYCRRLGTAAHIMRCGQEVVSCPECGTGVEAAKLNAHLAYACNMRDTRRPCVGCGAAFSVLDMREHLMGACQGSRFPCAGCNQTFLTAAEYAMHVYGQESSCHVRTPEDAEREKPLPPTATEGAEDKAPEDRGAAAGAILMPVGEGKAPLLVHPPVHFRRPAAVDTAAPPANAAEQEFQSKSVRRTSETLTRSPRQHRSKFVPQRDASPPPTRTLLDGNGSVPNVHHTATPGKKRHSPSRDAGPLGLKVTPTPVRSGTFHTRSRSFLKELQGRREMANGARQRYPHTVLASAPRLATAELHTRRMERERQEGVVPKLALHEIRPPRKGDAALRLEKVGGTAGTPAGKPLKRHMSCPPGHRSSARLTRVEAVVASVNAEARVEGCREFLFSPRTRGSGAVRSGHNSCRRCLSMTALRRGSVEVHSGRQHGGGRTVPAAPKERCAKFFDELLASPSAGRPKPVTSATSKAHGPPCADRAEGADHA</sequence>
<accession>A0A3R7PCW1</accession>
<dbReference type="InterPro" id="IPR013083">
    <property type="entry name" value="Znf_RING/FYVE/PHD"/>
</dbReference>
<name>A0A3R7PCW1_9TRYP</name>
<dbReference type="GeneID" id="40316950"/>
<feature type="region of interest" description="Disordered" evidence="1">
    <location>
        <begin position="1"/>
        <end position="28"/>
    </location>
</feature>
<evidence type="ECO:0000313" key="3">
    <source>
        <dbReference type="Proteomes" id="UP000284403"/>
    </source>
</evidence>
<dbReference type="AlphaFoldDB" id="A0A3R7PCW1"/>
<feature type="region of interest" description="Disordered" evidence="1">
    <location>
        <begin position="144"/>
        <end position="170"/>
    </location>
</feature>
<dbReference type="RefSeq" id="XP_029229577.1">
    <property type="nucleotide sequence ID" value="XM_029370258.1"/>
</dbReference>
<feature type="region of interest" description="Disordered" evidence="1">
    <location>
        <begin position="206"/>
        <end position="299"/>
    </location>
</feature>
<feature type="region of interest" description="Disordered" evidence="1">
    <location>
        <begin position="378"/>
        <end position="402"/>
    </location>
</feature>
<reference evidence="2 3" key="1">
    <citation type="journal article" date="2018" name="BMC Genomics">
        <title>Genomic comparison of Trypanosoma conorhini and Trypanosoma rangeli to Trypanosoma cruzi strains of high and low virulence.</title>
        <authorList>
            <person name="Bradwell K.R."/>
            <person name="Koparde V.N."/>
            <person name="Matveyev A.V."/>
            <person name="Serrano M.G."/>
            <person name="Alves J.M."/>
            <person name="Parikh H."/>
            <person name="Huang B."/>
            <person name="Lee V."/>
            <person name="Espinosa-Alvarez O."/>
            <person name="Ortiz P.A."/>
            <person name="Costa-Martins A.G."/>
            <person name="Teixeira M.M."/>
            <person name="Buck G.A."/>
        </authorList>
    </citation>
    <scope>NUCLEOTIDE SEQUENCE [LARGE SCALE GENOMIC DNA]</scope>
    <source>
        <strain evidence="2 3">025E</strain>
    </source>
</reference>
<keyword evidence="3" id="KW-1185">Reference proteome</keyword>
<feature type="compositionally biased region" description="Basic and acidic residues" evidence="1">
    <location>
        <begin position="145"/>
        <end position="155"/>
    </location>
</feature>
<feature type="compositionally biased region" description="Polar residues" evidence="1">
    <location>
        <begin position="8"/>
        <end position="22"/>
    </location>
</feature>
<organism evidence="2 3">
    <name type="scientific">Trypanosoma conorhini</name>
    <dbReference type="NCBI Taxonomy" id="83891"/>
    <lineage>
        <taxon>Eukaryota</taxon>
        <taxon>Discoba</taxon>
        <taxon>Euglenozoa</taxon>
        <taxon>Kinetoplastea</taxon>
        <taxon>Metakinetoplastina</taxon>
        <taxon>Trypanosomatida</taxon>
        <taxon>Trypanosomatidae</taxon>
        <taxon>Trypanosoma</taxon>
    </lineage>
</organism>
<dbReference type="EMBL" id="MKKU01000153">
    <property type="protein sequence ID" value="RNF21603.1"/>
    <property type="molecule type" value="Genomic_DNA"/>
</dbReference>
<protein>
    <submittedName>
        <fullName evidence="2">Uncharacterized protein</fullName>
    </submittedName>
</protein>
<dbReference type="OrthoDB" id="6277246at2759"/>
<evidence type="ECO:0000313" key="2">
    <source>
        <dbReference type="EMBL" id="RNF21603.1"/>
    </source>
</evidence>
<proteinExistence type="predicted"/>
<dbReference type="Proteomes" id="UP000284403">
    <property type="component" value="Unassembled WGS sequence"/>
</dbReference>
<gene>
    <name evidence="2" type="ORF">Tco025E_03339</name>
</gene>
<dbReference type="Gene3D" id="3.30.40.10">
    <property type="entry name" value="Zinc/RING finger domain, C3HC4 (zinc finger)"/>
    <property type="match status" value="1"/>
</dbReference>
<evidence type="ECO:0000256" key="1">
    <source>
        <dbReference type="SAM" id="MobiDB-lite"/>
    </source>
</evidence>
<comment type="caution">
    <text evidence="2">The sequence shown here is derived from an EMBL/GenBank/DDBJ whole genome shotgun (WGS) entry which is preliminary data.</text>
</comment>